<protein>
    <submittedName>
        <fullName evidence="1">Uncharacterized protein</fullName>
    </submittedName>
</protein>
<name>A0A9X4NSK9_9BURK</name>
<dbReference type="AlphaFoldDB" id="A0A9X4NSK9"/>
<dbReference type="EMBL" id="AOGK01000006">
    <property type="protein sequence ID" value="MDG5975324.1"/>
    <property type="molecule type" value="Genomic_DNA"/>
</dbReference>
<dbReference type="InterPro" id="IPR032720">
    <property type="entry name" value="Cys_rich_CWC"/>
</dbReference>
<accession>A0A9X4NSK9</accession>
<dbReference type="Pfam" id="PF14375">
    <property type="entry name" value="Cys_rich_CWC"/>
    <property type="match status" value="1"/>
</dbReference>
<organism evidence="1 2">
    <name type="scientific">Hydrogenophaga taeniospiralis CCUG 15921</name>
    <dbReference type="NCBI Taxonomy" id="1281780"/>
    <lineage>
        <taxon>Bacteria</taxon>
        <taxon>Pseudomonadati</taxon>
        <taxon>Pseudomonadota</taxon>
        <taxon>Betaproteobacteria</taxon>
        <taxon>Burkholderiales</taxon>
        <taxon>Comamonadaceae</taxon>
        <taxon>Hydrogenophaga</taxon>
    </lineage>
</organism>
<evidence type="ECO:0000313" key="1">
    <source>
        <dbReference type="EMBL" id="MDG5975324.1"/>
    </source>
</evidence>
<dbReference type="Proteomes" id="UP001152876">
    <property type="component" value="Unassembled WGS sequence"/>
</dbReference>
<proteinExistence type="predicted"/>
<evidence type="ECO:0000313" key="2">
    <source>
        <dbReference type="Proteomes" id="UP001152876"/>
    </source>
</evidence>
<gene>
    <name evidence="1" type="ORF">H010_08701</name>
</gene>
<keyword evidence="2" id="KW-1185">Reference proteome</keyword>
<comment type="caution">
    <text evidence="1">The sequence shown here is derived from an EMBL/GenBank/DDBJ whole genome shotgun (WGS) entry which is preliminary data.</text>
</comment>
<reference evidence="1" key="1">
    <citation type="submission" date="2013-01" db="EMBL/GenBank/DDBJ databases">
        <title>Genome draft of Hydrogenophaga taeniospiralis 2K1.</title>
        <authorList>
            <person name="Gomila M."/>
            <person name="Lalucat J."/>
        </authorList>
    </citation>
    <scope>NUCLEOTIDE SEQUENCE</scope>
    <source>
        <strain evidence="1">CCUG 15921</strain>
    </source>
</reference>
<sequence>MEVERETGLSQAPCWCTSQRFSAELLARLPGEARGKACICGACLTAFNASPSGPATPDAAP</sequence>